<evidence type="ECO:0000313" key="3">
    <source>
        <dbReference type="Proteomes" id="UP000256964"/>
    </source>
</evidence>
<evidence type="ECO:0000313" key="2">
    <source>
        <dbReference type="EMBL" id="RDX52484.1"/>
    </source>
</evidence>
<dbReference type="EMBL" id="KZ857390">
    <property type="protein sequence ID" value="RDX52484.1"/>
    <property type="molecule type" value="Genomic_DNA"/>
</dbReference>
<organism evidence="2 3">
    <name type="scientific">Lentinus brumalis</name>
    <dbReference type="NCBI Taxonomy" id="2498619"/>
    <lineage>
        <taxon>Eukaryota</taxon>
        <taxon>Fungi</taxon>
        <taxon>Dikarya</taxon>
        <taxon>Basidiomycota</taxon>
        <taxon>Agaricomycotina</taxon>
        <taxon>Agaricomycetes</taxon>
        <taxon>Polyporales</taxon>
        <taxon>Polyporaceae</taxon>
        <taxon>Lentinus</taxon>
    </lineage>
</organism>
<dbReference type="Proteomes" id="UP000256964">
    <property type="component" value="Unassembled WGS sequence"/>
</dbReference>
<name>A0A371DIX4_9APHY</name>
<dbReference type="InterPro" id="IPR001810">
    <property type="entry name" value="F-box_dom"/>
</dbReference>
<gene>
    <name evidence="2" type="ORF">OH76DRAFT_1480599</name>
</gene>
<dbReference type="AlphaFoldDB" id="A0A371DIX4"/>
<feature type="domain" description="F-box" evidence="1">
    <location>
        <begin position="56"/>
        <end position="115"/>
    </location>
</feature>
<accession>A0A371DIX4</accession>
<proteinExistence type="predicted"/>
<protein>
    <recommendedName>
        <fullName evidence="1">F-box domain-containing protein</fullName>
    </recommendedName>
</protein>
<evidence type="ECO:0000259" key="1">
    <source>
        <dbReference type="Pfam" id="PF12937"/>
    </source>
</evidence>
<dbReference type="OrthoDB" id="2755342at2759"/>
<dbReference type="Gene3D" id="1.20.1280.50">
    <property type="match status" value="1"/>
</dbReference>
<dbReference type="Pfam" id="PF12937">
    <property type="entry name" value="F-box-like"/>
    <property type="match status" value="1"/>
</dbReference>
<sequence>MSSSRLAELLRALEEELPKELSSINDAPSLHRIIDILDHALLDVRKLCNLTSVAYKLPSEILLFIFDLVQHDTAREAGHATVELSASPNSSLVSLTHVCHRWRAVALGYPALWTGILSRSSSAETFVERACDMPLSVVAEVVGGRLSKPTKRLLWRLRARIQCLHIVVEFLPQLLTFRKMLGRLSSNLLSLAIVVRRSRRMHPDRLEHLFPLFGGRAPCLRSLSISSPDPLMPTDHFLALAGLHLSNSDHTQILNELSQLLRRTPNLETVHLHLRLQDAVSLVPFNTRTPIALPRLRRFCVTSLPRLFYQPPRRADLYSILAHIVFPPDAVVTIQEEASYSLSSGVHHLYMPPVGPHPRSIVTVDDSGTVVTTRGSSTFTIAYQERITAAAIMSPFGLWTNDNPFVGSEHLLSTVTILLLQGALSWRWPVKNNLTALSRLAACMPLLTELVVRDFATEMLPQLTRLLDHAGTTTLCPLLTSITFITLGSAVSLPDAQEPQPILEILLRATMRRAERGCPLARFTFCSPYVEQEHTLHNAYGVEQVSVLRRDVWSECSEGVDQDAAAHWADVKRSFPQQKLGRTRGYEALWKRHVEGDPPARVFGACGHKHQWP</sequence>
<keyword evidence="3" id="KW-1185">Reference proteome</keyword>
<reference evidence="2 3" key="1">
    <citation type="journal article" date="2018" name="Biotechnol. Biofuels">
        <title>Integrative visual omics of the white-rot fungus Polyporus brumalis exposes the biotechnological potential of its oxidative enzymes for delignifying raw plant biomass.</title>
        <authorList>
            <person name="Miyauchi S."/>
            <person name="Rancon A."/>
            <person name="Drula E."/>
            <person name="Hage H."/>
            <person name="Chaduli D."/>
            <person name="Favel A."/>
            <person name="Grisel S."/>
            <person name="Henrissat B."/>
            <person name="Herpoel-Gimbert I."/>
            <person name="Ruiz-Duenas F.J."/>
            <person name="Chevret D."/>
            <person name="Hainaut M."/>
            <person name="Lin J."/>
            <person name="Wang M."/>
            <person name="Pangilinan J."/>
            <person name="Lipzen A."/>
            <person name="Lesage-Meessen L."/>
            <person name="Navarro D."/>
            <person name="Riley R."/>
            <person name="Grigoriev I.V."/>
            <person name="Zhou S."/>
            <person name="Raouche S."/>
            <person name="Rosso M.N."/>
        </authorList>
    </citation>
    <scope>NUCLEOTIDE SEQUENCE [LARGE SCALE GENOMIC DNA]</scope>
    <source>
        <strain evidence="2 3">BRFM 1820</strain>
    </source>
</reference>